<dbReference type="PANTHER" id="PTHR35813:SF1">
    <property type="entry name" value="INNER MEMBRANE PROTEIN YBAN"/>
    <property type="match status" value="1"/>
</dbReference>
<dbReference type="PANTHER" id="PTHR35813">
    <property type="entry name" value="INNER MEMBRANE PROTEIN YBAN"/>
    <property type="match status" value="1"/>
</dbReference>
<sequence length="140" mass="14455">MDKAAEDGAAGSGRRRLWLLVGHGAVGLATAGAFLPVLPTVPFLLVAGWAYARGNPALRERLRNDARFGHAVREWQDRGAVPVKAKVMAVAGMSASFAVLAVSSPGYLVLGGTGLVMTAAGAYVVSRPVPSPGLKPDPRP</sequence>
<dbReference type="EMBL" id="CP012406">
    <property type="protein sequence ID" value="ALG75395.1"/>
    <property type="molecule type" value="Genomic_DNA"/>
</dbReference>
<protein>
    <recommendedName>
        <fullName evidence="4">DUF454 domain-containing protein</fullName>
    </recommendedName>
</protein>
<evidence type="ECO:0000313" key="3">
    <source>
        <dbReference type="Proteomes" id="UP000069935"/>
    </source>
</evidence>
<dbReference type="KEGG" id="ati:AL072_28480"/>
<proteinExistence type="predicted"/>
<evidence type="ECO:0000313" key="2">
    <source>
        <dbReference type="EMBL" id="ALG75395.1"/>
    </source>
</evidence>
<keyword evidence="1" id="KW-0812">Transmembrane</keyword>
<keyword evidence="3" id="KW-1185">Reference proteome</keyword>
<accession>A0AAC8W5S4</accession>
<organism evidence="2 3">
    <name type="scientific">Azospirillum thiophilum</name>
    <dbReference type="NCBI Taxonomy" id="528244"/>
    <lineage>
        <taxon>Bacteria</taxon>
        <taxon>Pseudomonadati</taxon>
        <taxon>Pseudomonadota</taxon>
        <taxon>Alphaproteobacteria</taxon>
        <taxon>Rhodospirillales</taxon>
        <taxon>Azospirillaceae</taxon>
        <taxon>Azospirillum</taxon>
    </lineage>
</organism>
<keyword evidence="1" id="KW-1133">Transmembrane helix</keyword>
<evidence type="ECO:0008006" key="4">
    <source>
        <dbReference type="Google" id="ProtNLM"/>
    </source>
</evidence>
<name>A0AAC8W5S4_9PROT</name>
<dbReference type="PIRSF" id="PIRSF016789">
    <property type="entry name" value="DUF454"/>
    <property type="match status" value="1"/>
</dbReference>
<feature type="transmembrane region" description="Helical" evidence="1">
    <location>
        <begin position="83"/>
        <end position="101"/>
    </location>
</feature>
<dbReference type="Pfam" id="PF04304">
    <property type="entry name" value="DUF454"/>
    <property type="match status" value="1"/>
</dbReference>
<dbReference type="InterPro" id="IPR007401">
    <property type="entry name" value="DUF454"/>
</dbReference>
<dbReference type="Proteomes" id="UP000069935">
    <property type="component" value="Chromosome 6"/>
</dbReference>
<gene>
    <name evidence="2" type="ORF">AL072_28480</name>
</gene>
<reference evidence="2 3" key="2">
    <citation type="journal article" date="2016" name="Genome Announc.">
        <title>Complete Genome Sequence of a Strain of Azospirillum thiophilum Isolated from a Sulfide Spring.</title>
        <authorList>
            <person name="Fomenkov A."/>
            <person name="Vincze T."/>
            <person name="Grabovich M."/>
            <person name="Anton B.P."/>
            <person name="Dubinina G."/>
            <person name="Orlova M."/>
            <person name="Belousova E."/>
            <person name="Roberts R.J."/>
        </authorList>
    </citation>
    <scope>NUCLEOTIDE SEQUENCE [LARGE SCALE GENOMIC DNA]</scope>
    <source>
        <strain evidence="2 3">BV-S</strain>
    </source>
</reference>
<keyword evidence="1" id="KW-0472">Membrane</keyword>
<reference evidence="3" key="1">
    <citation type="submission" date="2015-08" db="EMBL/GenBank/DDBJ databases">
        <title>Complete Genome Sequence of Azospirillum thiophilum BV-S.</title>
        <authorList>
            <person name="Fomenkov A."/>
            <person name="Vincze T."/>
            <person name="Grabovich M."/>
            <person name="Dubinina G."/>
            <person name="Orlova M."/>
            <person name="Belousova E."/>
            <person name="Roberts R.J."/>
        </authorList>
    </citation>
    <scope>NUCLEOTIDE SEQUENCE [LARGE SCALE GENOMIC DNA]</scope>
    <source>
        <strain evidence="3">BV-S</strain>
    </source>
</reference>
<evidence type="ECO:0000256" key="1">
    <source>
        <dbReference type="SAM" id="Phobius"/>
    </source>
</evidence>
<feature type="transmembrane region" description="Helical" evidence="1">
    <location>
        <begin position="25"/>
        <end position="52"/>
    </location>
</feature>
<dbReference type="AlphaFoldDB" id="A0AAC8W5S4"/>
<dbReference type="GO" id="GO:0005886">
    <property type="term" value="C:plasma membrane"/>
    <property type="evidence" value="ECO:0007669"/>
    <property type="project" value="TreeGrafter"/>
</dbReference>